<evidence type="ECO:0000313" key="2">
    <source>
        <dbReference type="EMBL" id="KAF9581538.1"/>
    </source>
</evidence>
<organism evidence="2 3">
    <name type="scientific">Lunasporangiospora selenospora</name>
    <dbReference type="NCBI Taxonomy" id="979761"/>
    <lineage>
        <taxon>Eukaryota</taxon>
        <taxon>Fungi</taxon>
        <taxon>Fungi incertae sedis</taxon>
        <taxon>Mucoromycota</taxon>
        <taxon>Mortierellomycotina</taxon>
        <taxon>Mortierellomycetes</taxon>
        <taxon>Mortierellales</taxon>
        <taxon>Mortierellaceae</taxon>
        <taxon>Lunasporangiospora</taxon>
    </lineage>
</organism>
<feature type="compositionally biased region" description="Low complexity" evidence="1">
    <location>
        <begin position="348"/>
        <end position="360"/>
    </location>
</feature>
<comment type="caution">
    <text evidence="2">The sequence shown here is derived from an EMBL/GenBank/DDBJ whole genome shotgun (WGS) entry which is preliminary data.</text>
</comment>
<evidence type="ECO:0000313" key="3">
    <source>
        <dbReference type="Proteomes" id="UP000780801"/>
    </source>
</evidence>
<dbReference type="Proteomes" id="UP000780801">
    <property type="component" value="Unassembled WGS sequence"/>
</dbReference>
<keyword evidence="3" id="KW-1185">Reference proteome</keyword>
<accession>A0A9P6FTG5</accession>
<feature type="region of interest" description="Disordered" evidence="1">
    <location>
        <begin position="212"/>
        <end position="268"/>
    </location>
</feature>
<feature type="compositionally biased region" description="Low complexity" evidence="1">
    <location>
        <begin position="12"/>
        <end position="29"/>
    </location>
</feature>
<feature type="compositionally biased region" description="Low complexity" evidence="1">
    <location>
        <begin position="172"/>
        <end position="189"/>
    </location>
</feature>
<feature type="compositionally biased region" description="Low complexity" evidence="1">
    <location>
        <begin position="107"/>
        <end position="118"/>
    </location>
</feature>
<feature type="compositionally biased region" description="Polar residues" evidence="1">
    <location>
        <begin position="30"/>
        <end position="42"/>
    </location>
</feature>
<feature type="compositionally biased region" description="Basic and acidic residues" evidence="1">
    <location>
        <begin position="422"/>
        <end position="432"/>
    </location>
</feature>
<sequence length="679" mass="71921">MTRIQLGGGSGSRARGLSHSSSPPSLSKSTQETSPTMAQTAQREPLSPITETGVHGLSPRGQRPSLEDALTLLHSPRQEQGAGAPLATGAVALTSSRELTDRFGQDSTPTSPSSPQSPMGDGTGRRSTRRRATGVPLMPSQFSPAPNGSNAVPAFMKAFDDPSKQLPPLPTYTPTSTPPTTSSTATAVTATGTKNIKALSSRMQDLALVMEKDQQPQPRPGMSPRRHTTSSGAAMTRAASIFSGASSNSDIPPVPPLAHSPQRTSAVNPTLRQIQTPHIPTNLVQARIMQQEEQKRAQEELAKIPITANLRTVKKIQAVIVSDEEDETEKKKRKDEMHSSELDSDQPASGCSSATGSISSRPRSKTATAGGSPPPSVTVSLLPQGSKQRGDRNRVEPVAIPKRLVEQVEHILGRKLAGKGSALDERENEREASFGWDNLPSGEEEARKAAELPPIVLGKPRKRAVTSAHILNLVSSWDTKVEVAREVVSEAEKIKQFLEERSTAHSELPKSKVPITASELLKPLPTLPPPPPISEVHLNHRETQSLSRQRGRVGKGLRSASISVGSSSSLLSASSSTFTISSASSSPAPSPASSFSPLPVQSPSIVLAQEVKIEENTGSGSPKVGVETIDATEAIVATVHCPPSVPLPEAVEVKRSGEVLVSKALVGRPRRKGVRNPVQ</sequence>
<feature type="region of interest" description="Disordered" evidence="1">
    <location>
        <begin position="419"/>
        <end position="447"/>
    </location>
</feature>
<dbReference type="OrthoDB" id="2427449at2759"/>
<feature type="compositionally biased region" description="Gly residues" evidence="1">
    <location>
        <begin position="1"/>
        <end position="11"/>
    </location>
</feature>
<evidence type="ECO:0000256" key="1">
    <source>
        <dbReference type="SAM" id="MobiDB-lite"/>
    </source>
</evidence>
<feature type="compositionally biased region" description="Basic and acidic residues" evidence="1">
    <location>
        <begin position="328"/>
        <end position="341"/>
    </location>
</feature>
<feature type="region of interest" description="Disordered" evidence="1">
    <location>
        <begin position="579"/>
        <end position="599"/>
    </location>
</feature>
<name>A0A9P6FTG5_9FUNG</name>
<reference evidence="2" key="1">
    <citation type="journal article" date="2020" name="Fungal Divers.">
        <title>Resolving the Mortierellaceae phylogeny through synthesis of multi-gene phylogenetics and phylogenomics.</title>
        <authorList>
            <person name="Vandepol N."/>
            <person name="Liber J."/>
            <person name="Desiro A."/>
            <person name="Na H."/>
            <person name="Kennedy M."/>
            <person name="Barry K."/>
            <person name="Grigoriev I.V."/>
            <person name="Miller A.N."/>
            <person name="O'Donnell K."/>
            <person name="Stajich J.E."/>
            <person name="Bonito G."/>
        </authorList>
    </citation>
    <scope>NUCLEOTIDE SEQUENCE</scope>
    <source>
        <strain evidence="2">KOD1015</strain>
    </source>
</reference>
<gene>
    <name evidence="2" type="ORF">BGW38_001412</name>
</gene>
<dbReference type="AlphaFoldDB" id="A0A9P6FTG5"/>
<protein>
    <submittedName>
        <fullName evidence="2">Uncharacterized protein</fullName>
    </submittedName>
</protein>
<dbReference type="EMBL" id="JAABOA010001444">
    <property type="protein sequence ID" value="KAF9581538.1"/>
    <property type="molecule type" value="Genomic_DNA"/>
</dbReference>
<feature type="compositionally biased region" description="Polar residues" evidence="1">
    <location>
        <begin position="140"/>
        <end position="150"/>
    </location>
</feature>
<feature type="region of interest" description="Disordered" evidence="1">
    <location>
        <begin position="318"/>
        <end position="398"/>
    </location>
</feature>
<feature type="region of interest" description="Disordered" evidence="1">
    <location>
        <begin position="1"/>
        <end position="189"/>
    </location>
</feature>
<proteinExistence type="predicted"/>